<keyword evidence="2" id="KW-0418">Kinase</keyword>
<dbReference type="InterPro" id="IPR043129">
    <property type="entry name" value="ATPase_NBD"/>
</dbReference>
<sequence length="293" mass="31719">MEYLVIDIGGTKIKFGIFSNQGIKRFSAKLDTPDNKAEFTQVIERLIRKYRNQIKGVAISVPGKVNVKKGIVYHGGSLPYLDEYNFKGVIQAIVPTLKVRLQNDGKAGILGEKWRGCLQNDDNAAAIVLGTAVGGGIILNGQILEGSHFQAGEFSFLPNNIKAQGKECFTGTSGSAVKMIEACAGILGLANRQDGRKVFEELAAHNSKIWPLFSEYCRGIAYLILGLQAILDLDSYVIAGGISANSILITEIGRAYEQVASGTPFIKPVIKQASLQNDANLYGALYTFLQTVK</sequence>
<dbReference type="GO" id="GO:0016301">
    <property type="term" value="F:kinase activity"/>
    <property type="evidence" value="ECO:0007669"/>
    <property type="project" value="UniProtKB-KW"/>
</dbReference>
<evidence type="ECO:0000256" key="1">
    <source>
        <dbReference type="ARBA" id="ARBA00006479"/>
    </source>
</evidence>
<dbReference type="PANTHER" id="PTHR18964">
    <property type="entry name" value="ROK (REPRESSOR, ORF, KINASE) FAMILY"/>
    <property type="match status" value="1"/>
</dbReference>
<dbReference type="Gene3D" id="3.30.420.40">
    <property type="match status" value="2"/>
</dbReference>
<proteinExistence type="inferred from homology"/>
<dbReference type="CDD" id="cd24152">
    <property type="entry name" value="ASKHA_NBD_ROK-like"/>
    <property type="match status" value="1"/>
</dbReference>
<comment type="caution">
    <text evidence="2">The sequence shown here is derived from an EMBL/GenBank/DDBJ whole genome shotgun (WGS) entry which is preliminary data.</text>
</comment>
<reference evidence="2" key="1">
    <citation type="submission" date="2019-10" db="EMBL/GenBank/DDBJ databases">
        <title>Lactobacillus agilis SY111 Whole Genome Sequencing Project.</title>
        <authorList>
            <person name="Suzuki S."/>
            <person name="Endo A."/>
            <person name="Maeno S."/>
            <person name="Shiwa Y."/>
            <person name="Matsutani M."/>
            <person name="Kajikawa A."/>
        </authorList>
    </citation>
    <scope>NUCLEOTIDE SEQUENCE</scope>
    <source>
        <strain evidence="2">SY111</strain>
    </source>
</reference>
<dbReference type="AlphaFoldDB" id="A0A6F9XTY8"/>
<accession>A0A6F9XTY8</accession>
<gene>
    <name evidence="2" type="primary">nagC</name>
    <name evidence="2" type="ORF">SY111_13780</name>
</gene>
<dbReference type="Pfam" id="PF00480">
    <property type="entry name" value="ROK"/>
    <property type="match status" value="1"/>
</dbReference>
<name>A0A6F9XTY8_9LACO</name>
<organism evidence="2">
    <name type="scientific">Ligilactobacillus agilis</name>
    <dbReference type="NCBI Taxonomy" id="1601"/>
    <lineage>
        <taxon>Bacteria</taxon>
        <taxon>Bacillati</taxon>
        <taxon>Bacillota</taxon>
        <taxon>Bacilli</taxon>
        <taxon>Lactobacillales</taxon>
        <taxon>Lactobacillaceae</taxon>
        <taxon>Ligilactobacillus</taxon>
    </lineage>
</organism>
<evidence type="ECO:0000313" key="2">
    <source>
        <dbReference type="EMBL" id="GET08754.1"/>
    </source>
</evidence>
<comment type="similarity">
    <text evidence="1">Belongs to the ROK (NagC/XylR) family.</text>
</comment>
<dbReference type="RefSeq" id="WP_225439750.1">
    <property type="nucleotide sequence ID" value="NZ_BLAN01000086.1"/>
</dbReference>
<dbReference type="SUPFAM" id="SSF53067">
    <property type="entry name" value="Actin-like ATPase domain"/>
    <property type="match status" value="1"/>
</dbReference>
<dbReference type="PANTHER" id="PTHR18964:SF170">
    <property type="entry name" value="SUGAR KINASE"/>
    <property type="match status" value="1"/>
</dbReference>
<protein>
    <submittedName>
        <fullName evidence="2">Transcriptional regulator / sugar kinase NagC</fullName>
    </submittedName>
</protein>
<dbReference type="EMBL" id="BLAN01000086">
    <property type="protein sequence ID" value="GET08754.1"/>
    <property type="molecule type" value="Genomic_DNA"/>
</dbReference>
<keyword evidence="2" id="KW-0808">Transferase</keyword>
<dbReference type="Proteomes" id="UP000494178">
    <property type="component" value="Unassembled WGS sequence"/>
</dbReference>
<dbReference type="InterPro" id="IPR000600">
    <property type="entry name" value="ROK"/>
</dbReference>